<feature type="region of interest" description="Disordered" evidence="1">
    <location>
        <begin position="1"/>
        <end position="30"/>
    </location>
</feature>
<reference evidence="2 3" key="1">
    <citation type="submission" date="2020-05" db="EMBL/GenBank/DDBJ databases">
        <title>Horizontal transmission and recombination maintain forever young bacterial symbiont genomes.</title>
        <authorList>
            <person name="Russell S.L."/>
            <person name="Pepper-Tunick E."/>
            <person name="Svedberg J."/>
            <person name="Byrne A."/>
            <person name="Ruelas Castillo J."/>
            <person name="Vollmers C."/>
            <person name="Beinart R.A."/>
            <person name="Corbett-Detig R."/>
        </authorList>
    </citation>
    <scope>NUCLEOTIDE SEQUENCE [LARGE SCALE GENOMIC DNA]</scope>
    <source>
        <strain evidence="2">Santa_Monica_outfall</strain>
    </source>
</reference>
<evidence type="ECO:0000313" key="3">
    <source>
        <dbReference type="Proteomes" id="UP000509658"/>
    </source>
</evidence>
<evidence type="ECO:0000256" key="1">
    <source>
        <dbReference type="SAM" id="MobiDB-lite"/>
    </source>
</evidence>
<protein>
    <submittedName>
        <fullName evidence="2">Cadherin-like domain-containing protein</fullName>
    </submittedName>
</protein>
<proteinExistence type="predicted"/>
<evidence type="ECO:0000313" key="2">
    <source>
        <dbReference type="EMBL" id="QKQ26813.1"/>
    </source>
</evidence>
<name>A0A6N0HWQ3_9GAMM</name>
<dbReference type="KEGG" id="rev:HUE57_11355"/>
<sequence length="125" mass="12938">MLANDSDTESPSNALTATTGTIATSKGGSVTMSSNGSFVYTPPANISSDSFQYTLNDNDGVDPNSDVGTANISLSGMVWYVDDSAAAGGDGTSENHLTLLQLAQRQHQAQRLSLYILAHIAVASP</sequence>
<feature type="compositionally biased region" description="Polar residues" evidence="1">
    <location>
        <begin position="9"/>
        <end position="30"/>
    </location>
</feature>
<keyword evidence="3" id="KW-1185">Reference proteome</keyword>
<dbReference type="Proteomes" id="UP000509658">
    <property type="component" value="Chromosome"/>
</dbReference>
<organism evidence="2 3">
    <name type="scientific">Candidatus Reidiella endopervernicosa</name>
    <dbReference type="NCBI Taxonomy" id="2738883"/>
    <lineage>
        <taxon>Bacteria</taxon>
        <taxon>Pseudomonadati</taxon>
        <taxon>Pseudomonadota</taxon>
        <taxon>Gammaproteobacteria</taxon>
        <taxon>Candidatus Reidiella</taxon>
    </lineage>
</organism>
<accession>A0A6N0HWQ3</accession>
<dbReference type="Pfam" id="PF17963">
    <property type="entry name" value="Big_9"/>
    <property type="match status" value="1"/>
</dbReference>
<gene>
    <name evidence="2" type="ORF">HUE57_11355</name>
</gene>
<dbReference type="AlphaFoldDB" id="A0A6N0HWQ3"/>
<dbReference type="Gene3D" id="2.60.40.3440">
    <property type="match status" value="1"/>
</dbReference>
<dbReference type="EMBL" id="CP054491">
    <property type="protein sequence ID" value="QKQ26813.1"/>
    <property type="molecule type" value="Genomic_DNA"/>
</dbReference>